<dbReference type="PATRIC" id="fig|1048834.4.peg.2454"/>
<keyword evidence="1" id="KW-0732">Signal</keyword>
<dbReference type="HOGENOM" id="CLU_3163828_0_0_9"/>
<sequence length="47" mass="4828">MRKIKHLVTTVLAVGTLVTVSPVVANAAVAHSGNTYSAVLQEPQPAS</sequence>
<evidence type="ECO:0000313" key="2">
    <source>
        <dbReference type="EMBL" id="AEJ44491.1"/>
    </source>
</evidence>
<reference evidence="3" key="2">
    <citation type="submission" date="2011-06" db="EMBL/GenBank/DDBJ databases">
        <title>The complete genome sequence of Alicyclobacillus acidocaldarius sp. Tc-4-1.</title>
        <authorList>
            <person name="Chen Y."/>
            <person name="He Y."/>
            <person name="Dong Z."/>
            <person name="Hu S."/>
        </authorList>
    </citation>
    <scope>NUCLEOTIDE SEQUENCE [LARGE SCALE GENOMIC DNA]</scope>
    <source>
        <strain evidence="3">Tc-4-1</strain>
    </source>
</reference>
<feature type="signal peptide" evidence="1">
    <location>
        <begin position="1"/>
        <end position="27"/>
    </location>
</feature>
<evidence type="ECO:0000256" key="1">
    <source>
        <dbReference type="SAM" id="SignalP"/>
    </source>
</evidence>
<gene>
    <name evidence="2" type="ordered locus">TC41_2596</name>
</gene>
<organism evidence="2 3">
    <name type="scientific">Alicyclobacillus acidocaldarius (strain Tc-4-1)</name>
    <name type="common">Bacillus acidocaldarius</name>
    <dbReference type="NCBI Taxonomy" id="1048834"/>
    <lineage>
        <taxon>Bacteria</taxon>
        <taxon>Bacillati</taxon>
        <taxon>Bacillota</taxon>
        <taxon>Bacilli</taxon>
        <taxon>Bacillales</taxon>
        <taxon>Alicyclobacillaceae</taxon>
        <taxon>Alicyclobacillus</taxon>
    </lineage>
</organism>
<evidence type="ECO:0000313" key="3">
    <source>
        <dbReference type="Proteomes" id="UP000000292"/>
    </source>
</evidence>
<reference evidence="2 3" key="1">
    <citation type="journal article" date="2011" name="J. Bacteriol.">
        <title>Complete Genome Sequence of Alicyclobacillus acidocaldarius Strain Tc-4-1.</title>
        <authorList>
            <person name="Chen Y."/>
            <person name="He Y."/>
            <person name="Zhang B."/>
            <person name="Yang J."/>
            <person name="Li W."/>
            <person name="Dong Z."/>
            <person name="Hu S."/>
        </authorList>
    </citation>
    <scope>NUCLEOTIDE SEQUENCE [LARGE SCALE GENOMIC DNA]</scope>
    <source>
        <strain evidence="2 3">Tc-4-1</strain>
    </source>
</reference>
<accession>F8II11</accession>
<dbReference type="AlphaFoldDB" id="F8II11"/>
<feature type="chain" id="PRO_5003378520" evidence="1">
    <location>
        <begin position="28"/>
        <end position="47"/>
    </location>
</feature>
<dbReference type="EMBL" id="CP002902">
    <property type="protein sequence ID" value="AEJ44491.1"/>
    <property type="molecule type" value="Genomic_DNA"/>
</dbReference>
<protein>
    <submittedName>
        <fullName evidence="2">Uncharacterized protein</fullName>
    </submittedName>
</protein>
<proteinExistence type="predicted"/>
<dbReference type="KEGG" id="aad:TC41_2596"/>
<dbReference type="Proteomes" id="UP000000292">
    <property type="component" value="Chromosome"/>
</dbReference>
<dbReference type="STRING" id="1048834.TC41_2596"/>
<name>F8II11_ALIAT</name>
<dbReference type="RefSeq" id="WP_014465323.1">
    <property type="nucleotide sequence ID" value="NC_017167.1"/>
</dbReference>